<organism evidence="2 3">
    <name type="scientific">Hymenobacter humi</name>
    <dbReference type="NCBI Taxonomy" id="1411620"/>
    <lineage>
        <taxon>Bacteria</taxon>
        <taxon>Pseudomonadati</taxon>
        <taxon>Bacteroidota</taxon>
        <taxon>Cytophagia</taxon>
        <taxon>Cytophagales</taxon>
        <taxon>Hymenobacteraceae</taxon>
        <taxon>Hymenobacter</taxon>
    </lineage>
</organism>
<keyword evidence="3" id="KW-1185">Reference proteome</keyword>
<gene>
    <name evidence="2" type="ORF">ACFQT0_25635</name>
</gene>
<dbReference type="EMBL" id="JBHTEK010000001">
    <property type="protein sequence ID" value="MFC7670371.1"/>
    <property type="molecule type" value="Genomic_DNA"/>
</dbReference>
<evidence type="ECO:0000259" key="1">
    <source>
        <dbReference type="Pfam" id="PF18962"/>
    </source>
</evidence>
<dbReference type="Proteomes" id="UP001596513">
    <property type="component" value="Unassembled WGS sequence"/>
</dbReference>
<dbReference type="Pfam" id="PF18962">
    <property type="entry name" value="Por_Secre_tail"/>
    <property type="match status" value="1"/>
</dbReference>
<evidence type="ECO:0000313" key="3">
    <source>
        <dbReference type="Proteomes" id="UP001596513"/>
    </source>
</evidence>
<proteinExistence type="predicted"/>
<accession>A0ABW2UD20</accession>
<reference evidence="3" key="1">
    <citation type="journal article" date="2019" name="Int. J. Syst. Evol. Microbiol.">
        <title>The Global Catalogue of Microorganisms (GCM) 10K type strain sequencing project: providing services to taxonomists for standard genome sequencing and annotation.</title>
        <authorList>
            <consortium name="The Broad Institute Genomics Platform"/>
            <consortium name="The Broad Institute Genome Sequencing Center for Infectious Disease"/>
            <person name="Wu L."/>
            <person name="Ma J."/>
        </authorList>
    </citation>
    <scope>NUCLEOTIDE SEQUENCE [LARGE SCALE GENOMIC DNA]</scope>
    <source>
        <strain evidence="3">JCM 19635</strain>
    </source>
</reference>
<dbReference type="NCBIfam" id="TIGR04183">
    <property type="entry name" value="Por_Secre_tail"/>
    <property type="match status" value="1"/>
</dbReference>
<protein>
    <submittedName>
        <fullName evidence="2">T9SS type A sorting domain-containing protein</fullName>
    </submittedName>
</protein>
<feature type="domain" description="Secretion system C-terminal sorting" evidence="1">
    <location>
        <begin position="14"/>
        <end position="87"/>
    </location>
</feature>
<evidence type="ECO:0000313" key="2">
    <source>
        <dbReference type="EMBL" id="MFC7670371.1"/>
    </source>
</evidence>
<sequence length="92" mass="9928">MSFGSTAGATAQGYPNPFTSEINLTLETIAAGRATVTMFDNLGRQVRTWTPLLAPGNSSVQLPGLDVLPRGIYVVQVRHTDGQTQRLKLVKE</sequence>
<name>A0ABW2UD20_9BACT</name>
<dbReference type="InterPro" id="IPR026444">
    <property type="entry name" value="Secre_tail"/>
</dbReference>
<comment type="caution">
    <text evidence="2">The sequence shown here is derived from an EMBL/GenBank/DDBJ whole genome shotgun (WGS) entry which is preliminary data.</text>
</comment>
<dbReference type="RefSeq" id="WP_380205820.1">
    <property type="nucleotide sequence ID" value="NZ_JBHTEK010000001.1"/>
</dbReference>